<comment type="caution">
    <text evidence="2">The sequence shown here is derived from an EMBL/GenBank/DDBJ whole genome shotgun (WGS) entry which is preliminary data.</text>
</comment>
<evidence type="ECO:0000313" key="2">
    <source>
        <dbReference type="EMBL" id="GLV56027.1"/>
    </source>
</evidence>
<sequence length="76" mass="8130">MVLDVRGSMQEGGQLGSVDGGTRERREHVSDDALEIGVNVLGVREWHGLQACPEGIRGGVVQPSRACCCASERPVR</sequence>
<accession>A0ABQ6FSL4</accession>
<dbReference type="Proteomes" id="UP001344906">
    <property type="component" value="Unassembled WGS sequence"/>
</dbReference>
<name>A0ABQ6FSL4_9CHLR</name>
<proteinExistence type="predicted"/>
<dbReference type="EMBL" id="BSRI01000001">
    <property type="protein sequence ID" value="GLV56027.1"/>
    <property type="molecule type" value="Genomic_DNA"/>
</dbReference>
<feature type="region of interest" description="Disordered" evidence="1">
    <location>
        <begin position="1"/>
        <end position="29"/>
    </location>
</feature>
<evidence type="ECO:0000313" key="3">
    <source>
        <dbReference type="Proteomes" id="UP001344906"/>
    </source>
</evidence>
<organism evidence="2 3">
    <name type="scientific">Dictyobacter halimunensis</name>
    <dbReference type="NCBI Taxonomy" id="3026934"/>
    <lineage>
        <taxon>Bacteria</taxon>
        <taxon>Bacillati</taxon>
        <taxon>Chloroflexota</taxon>
        <taxon>Ktedonobacteria</taxon>
        <taxon>Ktedonobacterales</taxon>
        <taxon>Dictyobacteraceae</taxon>
        <taxon>Dictyobacter</taxon>
    </lineage>
</organism>
<keyword evidence="3" id="KW-1185">Reference proteome</keyword>
<evidence type="ECO:0000256" key="1">
    <source>
        <dbReference type="SAM" id="MobiDB-lite"/>
    </source>
</evidence>
<protein>
    <submittedName>
        <fullName evidence="2">Uncharacterized protein</fullName>
    </submittedName>
</protein>
<reference evidence="2 3" key="1">
    <citation type="submission" date="2023-02" db="EMBL/GenBank/DDBJ databases">
        <title>Dictyobacter halimunensis sp. nov., a new member of the class Ktedonobacteria from forest soil in a geothermal area.</title>
        <authorList>
            <person name="Rachmania M.K."/>
            <person name="Ningsih F."/>
            <person name="Sakai Y."/>
            <person name="Yabe S."/>
            <person name="Yokota A."/>
            <person name="Sjamsuridzal W."/>
        </authorList>
    </citation>
    <scope>NUCLEOTIDE SEQUENCE [LARGE SCALE GENOMIC DNA]</scope>
    <source>
        <strain evidence="2 3">S3.2.2.5</strain>
    </source>
</reference>
<gene>
    <name evidence="2" type="ORF">KDH_28710</name>
</gene>